<sequence length="117" mass="12500">MLPALEGFCVPELDGELLPELELCGPCEDDDPWDGEPFCEDEGFDGADDGDEGEEGEPDVEGGGGGAGVEGDADFVAQPADSRSAAPRTRAVPAWRTSSIFMKGMPRLWRRDLDVRA</sequence>
<reference evidence="2 3" key="1">
    <citation type="submission" date="2019-03" db="EMBL/GenBank/DDBJ databases">
        <title>Genomic Encyclopedia of Type Strains, Phase IV (KMG-IV): sequencing the most valuable type-strain genomes for metagenomic binning, comparative biology and taxonomic classification.</title>
        <authorList>
            <person name="Goeker M."/>
        </authorList>
    </citation>
    <scope>NUCLEOTIDE SEQUENCE [LARGE SCALE GENOMIC DNA]</scope>
    <source>
        <strain evidence="2 3">DSM 26377</strain>
    </source>
</reference>
<feature type="region of interest" description="Disordered" evidence="1">
    <location>
        <begin position="26"/>
        <end position="92"/>
    </location>
</feature>
<comment type="caution">
    <text evidence="2">The sequence shown here is derived from an EMBL/GenBank/DDBJ whole genome shotgun (WGS) entry which is preliminary data.</text>
</comment>
<accession>A0A4S3K5A7</accession>
<dbReference type="AlphaFoldDB" id="A0A4S3K5A7"/>
<feature type="compositionally biased region" description="Acidic residues" evidence="1">
    <location>
        <begin position="27"/>
        <end position="60"/>
    </location>
</feature>
<dbReference type="Proteomes" id="UP000295341">
    <property type="component" value="Unassembled WGS sequence"/>
</dbReference>
<evidence type="ECO:0000256" key="1">
    <source>
        <dbReference type="SAM" id="MobiDB-lite"/>
    </source>
</evidence>
<evidence type="ECO:0000313" key="3">
    <source>
        <dbReference type="Proteomes" id="UP000295341"/>
    </source>
</evidence>
<dbReference type="EMBL" id="SOBT01000008">
    <property type="protein sequence ID" value="TDU31572.1"/>
    <property type="molecule type" value="Genomic_DNA"/>
</dbReference>
<organism evidence="2 3">
    <name type="scientific">Panacagrimonas perspica</name>
    <dbReference type="NCBI Taxonomy" id="381431"/>
    <lineage>
        <taxon>Bacteria</taxon>
        <taxon>Pseudomonadati</taxon>
        <taxon>Pseudomonadota</taxon>
        <taxon>Gammaproteobacteria</taxon>
        <taxon>Nevskiales</taxon>
        <taxon>Nevskiaceae</taxon>
        <taxon>Panacagrimonas</taxon>
    </lineage>
</organism>
<protein>
    <submittedName>
        <fullName evidence="2">Uncharacterized protein</fullName>
    </submittedName>
</protein>
<gene>
    <name evidence="2" type="ORF">DFR24_0942</name>
</gene>
<proteinExistence type="predicted"/>
<dbReference type="RefSeq" id="WP_168710424.1">
    <property type="nucleotide sequence ID" value="NZ_MWIN01000012.1"/>
</dbReference>
<keyword evidence="3" id="KW-1185">Reference proteome</keyword>
<name>A0A4S3K5A7_9GAMM</name>
<evidence type="ECO:0000313" key="2">
    <source>
        <dbReference type="EMBL" id="TDU31572.1"/>
    </source>
</evidence>